<proteinExistence type="predicted"/>
<gene>
    <name evidence="3" type="ORF">OS493_009717</name>
</gene>
<feature type="compositionally biased region" description="Polar residues" evidence="2">
    <location>
        <begin position="724"/>
        <end position="740"/>
    </location>
</feature>
<feature type="coiled-coil region" evidence="1">
    <location>
        <begin position="3"/>
        <end position="192"/>
    </location>
</feature>
<dbReference type="Proteomes" id="UP001163046">
    <property type="component" value="Unassembled WGS sequence"/>
</dbReference>
<sequence length="806" mass="92379">MKKLQSEDALAELELQLEESTKALDKKNSQVIARNNTIKRLEMSLAEKEKLLSEMEKLPKEPNLRAKEELKTLRRRLVQADKEREEARELLAKKDEKLEETTQELQKVKNDNDEKSAKFLRELQDARTDLDEVKEDTKKRHEQIQSLKEKLDSQYLKNACLQTQLENEKRGLQEKENAVQEAKKELSVARSASAIEVRRYQNEIVPGLEKKVKSLEEEILYNSERVKEVEVKLVQESSEACSRLEKRNEEIEQKVKEVNKLRENIKTLDQEKFQELDKAWQEMMSMQKTIEERNKTIDELVQNLRDATLEQGNSAEETQTVTDQLKSERKKMRVLAEQVKSACEEKSSLEESLRLVKSDAGKDKEIIANLQKVLKEQDQTLMEQGQAIDERQSELETLSTELQSWQEKCALTSKELEKKKEEITSVKKQALVASDETRRMETKMKDMSSKQESTELNASVRLEKMEDEIRKLNQDRASLEAQLQKKDEEIRKGSDSRDNIMKTMREALEVGKAHKAEYEVKLSTVKEQCRQESKREMDEELRRMKRDFQRQLQEIKNGKDSVVNALAAERMETSKTDSSASTKESVVKVLATERTETSKTDSSASDPDVTDSTDLRSSVSRSNQARALKRNSSEITLAELKNQLSASKARKTGDSDEEFTPGSVRKTRSRVSTKKAGRSSSSCSSSKWTTPAAKVEILPTMDETEPSKAESVAEKIKLFKDLQENMSSAGEENDKNSVQPNEGRENVPPKTSQSTTKKRKKLFQKPSIAALLSPATFTGSREAKTEQDSTRNIITRQLRPRAIKYN</sequence>
<feature type="region of interest" description="Disordered" evidence="2">
    <location>
        <begin position="552"/>
        <end position="791"/>
    </location>
</feature>
<evidence type="ECO:0000256" key="1">
    <source>
        <dbReference type="SAM" id="Coils"/>
    </source>
</evidence>
<feature type="compositionally biased region" description="Basic and acidic residues" evidence="2">
    <location>
        <begin position="435"/>
        <end position="453"/>
    </location>
</feature>
<feature type="compositionally biased region" description="Basic residues" evidence="2">
    <location>
        <begin position="665"/>
        <end position="677"/>
    </location>
</feature>
<evidence type="ECO:0000313" key="4">
    <source>
        <dbReference type="Proteomes" id="UP001163046"/>
    </source>
</evidence>
<protein>
    <submittedName>
        <fullName evidence="3">Uncharacterized protein</fullName>
    </submittedName>
</protein>
<feature type="region of interest" description="Disordered" evidence="2">
    <location>
        <begin position="425"/>
        <end position="458"/>
    </location>
</feature>
<accession>A0A9W9YU13</accession>
<dbReference type="OrthoDB" id="10544821at2759"/>
<name>A0A9W9YU13_9CNID</name>
<dbReference type="AlphaFoldDB" id="A0A9W9YU13"/>
<feature type="compositionally biased region" description="Basic and acidic residues" evidence="2">
    <location>
        <begin position="705"/>
        <end position="723"/>
    </location>
</feature>
<keyword evidence="1" id="KW-0175">Coiled coil</keyword>
<dbReference type="EMBL" id="MU827305">
    <property type="protein sequence ID" value="KAJ7363558.1"/>
    <property type="molecule type" value="Genomic_DNA"/>
</dbReference>
<organism evidence="3 4">
    <name type="scientific">Desmophyllum pertusum</name>
    <dbReference type="NCBI Taxonomy" id="174260"/>
    <lineage>
        <taxon>Eukaryota</taxon>
        <taxon>Metazoa</taxon>
        <taxon>Cnidaria</taxon>
        <taxon>Anthozoa</taxon>
        <taxon>Hexacorallia</taxon>
        <taxon>Scleractinia</taxon>
        <taxon>Caryophylliina</taxon>
        <taxon>Caryophylliidae</taxon>
        <taxon>Desmophyllum</taxon>
    </lineage>
</organism>
<feature type="coiled-coil region" evidence="1">
    <location>
        <begin position="234"/>
        <end position="352"/>
    </location>
</feature>
<evidence type="ECO:0000256" key="2">
    <source>
        <dbReference type="SAM" id="MobiDB-lite"/>
    </source>
</evidence>
<comment type="caution">
    <text evidence="3">The sequence shown here is derived from an EMBL/GenBank/DDBJ whole genome shotgun (WGS) entry which is preliminary data.</text>
</comment>
<feature type="compositionally biased region" description="Polar residues" evidence="2">
    <location>
        <begin position="600"/>
        <end position="625"/>
    </location>
</feature>
<evidence type="ECO:0000313" key="3">
    <source>
        <dbReference type="EMBL" id="KAJ7363558.1"/>
    </source>
</evidence>
<reference evidence="3" key="1">
    <citation type="submission" date="2023-01" db="EMBL/GenBank/DDBJ databases">
        <title>Genome assembly of the deep-sea coral Lophelia pertusa.</title>
        <authorList>
            <person name="Herrera S."/>
            <person name="Cordes E."/>
        </authorList>
    </citation>
    <scope>NUCLEOTIDE SEQUENCE</scope>
    <source>
        <strain evidence="3">USNM1676648</strain>
        <tissue evidence="3">Polyp</tissue>
    </source>
</reference>
<keyword evidence="4" id="KW-1185">Reference proteome</keyword>